<dbReference type="STRING" id="498211.CJA_2708"/>
<organism evidence="1 2">
    <name type="scientific">Cellvibrio japonicus (strain Ueda107)</name>
    <name type="common">Pseudomonas fluorescens subsp. cellulosa</name>
    <dbReference type="NCBI Taxonomy" id="498211"/>
    <lineage>
        <taxon>Bacteria</taxon>
        <taxon>Pseudomonadati</taxon>
        <taxon>Pseudomonadota</taxon>
        <taxon>Gammaproteobacteria</taxon>
        <taxon>Cellvibrionales</taxon>
        <taxon>Cellvibrionaceae</taxon>
        <taxon>Cellvibrio</taxon>
    </lineage>
</organism>
<dbReference type="AlphaFoldDB" id="B3PBE1"/>
<dbReference type="KEGG" id="cja:CJA_2708"/>
<evidence type="ECO:0000313" key="1">
    <source>
        <dbReference type="EMBL" id="ACE85580.1"/>
    </source>
</evidence>
<accession>B3PBE1</accession>
<evidence type="ECO:0000313" key="2">
    <source>
        <dbReference type="Proteomes" id="UP000001036"/>
    </source>
</evidence>
<name>B3PBE1_CELJU</name>
<dbReference type="Proteomes" id="UP000001036">
    <property type="component" value="Chromosome"/>
</dbReference>
<sequence length="35" mass="4396">MIFLHRNLNQFERHWVFFSAFFTHVYTGKYGLFQL</sequence>
<gene>
    <name evidence="1" type="ordered locus">CJA_2708</name>
</gene>
<dbReference type="EMBL" id="CP000934">
    <property type="protein sequence ID" value="ACE85580.1"/>
    <property type="molecule type" value="Genomic_DNA"/>
</dbReference>
<reference evidence="1 2" key="1">
    <citation type="journal article" date="2008" name="J. Bacteriol.">
        <title>Insights into plant cell wall degradation from the genome sequence of the soil bacterium Cellvibrio japonicus.</title>
        <authorList>
            <person name="Deboy R.T."/>
            <person name="Mongodin E.F."/>
            <person name="Fouts D.E."/>
            <person name="Tailford L.E."/>
            <person name="Khouri H."/>
            <person name="Emerson J.B."/>
            <person name="Mohamoud Y."/>
            <person name="Watkins K."/>
            <person name="Henrissat B."/>
            <person name="Gilbert H.J."/>
            <person name="Nelson K.E."/>
        </authorList>
    </citation>
    <scope>NUCLEOTIDE SEQUENCE [LARGE SCALE GENOMIC DNA]</scope>
    <source>
        <strain evidence="1 2">Ueda107</strain>
    </source>
</reference>
<proteinExistence type="predicted"/>
<dbReference type="HOGENOM" id="CLU_3364035_0_0_6"/>
<keyword evidence="2" id="KW-1185">Reference proteome</keyword>
<protein>
    <submittedName>
        <fullName evidence="1">Uncharacterized protein</fullName>
    </submittedName>
</protein>